<protein>
    <submittedName>
        <fullName evidence="2">2Fe-2S iron-sulfur cluster binding domain protein</fullName>
    </submittedName>
</protein>
<evidence type="ECO:0000259" key="1">
    <source>
        <dbReference type="PROSITE" id="PS51085"/>
    </source>
</evidence>
<comment type="caution">
    <text evidence="2">The sequence shown here is derived from an EMBL/GenBank/DDBJ whole genome shotgun (WGS) entry which is preliminary data.</text>
</comment>
<dbReference type="InterPro" id="IPR041414">
    <property type="entry name" value="Raco-like_middle"/>
</dbReference>
<dbReference type="eggNOG" id="COG3894">
    <property type="taxonomic scope" value="Bacteria"/>
</dbReference>
<dbReference type="InterPro" id="IPR042259">
    <property type="entry name" value="Raco-like_middle_sf"/>
</dbReference>
<dbReference type="InterPro" id="IPR001041">
    <property type="entry name" value="2Fe-2S_ferredoxin-type"/>
</dbReference>
<dbReference type="InterPro" id="IPR036010">
    <property type="entry name" value="2Fe-2S_ferredoxin-like_sf"/>
</dbReference>
<evidence type="ECO:0000313" key="2">
    <source>
        <dbReference type="EMBL" id="KXI10910.1"/>
    </source>
</evidence>
<accession>A0A135YNE3</accession>
<dbReference type="PROSITE" id="PS51085">
    <property type="entry name" value="2FE2S_FER_2"/>
    <property type="match status" value="1"/>
</dbReference>
<dbReference type="Pfam" id="PF17651">
    <property type="entry name" value="Raco_middle"/>
    <property type="match status" value="1"/>
</dbReference>
<dbReference type="eggNOG" id="COG2871">
    <property type="taxonomic scope" value="Bacteria"/>
</dbReference>
<dbReference type="GO" id="GO:0051536">
    <property type="term" value="F:iron-sulfur cluster binding"/>
    <property type="evidence" value="ECO:0007669"/>
    <property type="project" value="InterPro"/>
</dbReference>
<dbReference type="PANTHER" id="PTHR42895:SF1">
    <property type="entry name" value="IRON-SULFUR CLUSTER PROTEIN"/>
    <property type="match status" value="1"/>
</dbReference>
<proteinExistence type="predicted"/>
<dbReference type="AlphaFoldDB" id="A0A135YNE3"/>
<gene>
    <name evidence="2" type="ORF">HMPREF3195_01652</name>
</gene>
<dbReference type="CDD" id="cd00207">
    <property type="entry name" value="fer2"/>
    <property type="match status" value="1"/>
</dbReference>
<dbReference type="EMBL" id="LSQZ01000085">
    <property type="protein sequence ID" value="KXI10910.1"/>
    <property type="molecule type" value="Genomic_DNA"/>
</dbReference>
<organism evidence="2 3">
    <name type="scientific">Peptostreptococcus anaerobius</name>
    <dbReference type="NCBI Taxonomy" id="1261"/>
    <lineage>
        <taxon>Bacteria</taxon>
        <taxon>Bacillati</taxon>
        <taxon>Bacillota</taxon>
        <taxon>Clostridia</taxon>
        <taxon>Peptostreptococcales</taxon>
        <taxon>Peptostreptococcaceae</taxon>
        <taxon>Peptostreptococcus</taxon>
    </lineage>
</organism>
<dbReference type="InterPro" id="IPR027980">
    <property type="entry name" value="RACo_C"/>
</dbReference>
<dbReference type="SUPFAM" id="SSF54292">
    <property type="entry name" value="2Fe-2S ferredoxin-like"/>
    <property type="match status" value="1"/>
</dbReference>
<name>A0A135YNE3_9FIRM</name>
<evidence type="ECO:0000313" key="3">
    <source>
        <dbReference type="Proteomes" id="UP000070326"/>
    </source>
</evidence>
<dbReference type="InterPro" id="IPR012675">
    <property type="entry name" value="Beta-grasp_dom_sf"/>
</dbReference>
<sequence>MIGSDIVDDKLKVKIETSDKQMLIESKKGQNLLEILRENHIDIEAPCNGNGTCSKCRVYVSTNEDRNKSVLACQTRVEEDMELILNCDSSKVLYRGLGSSNNKVLSDNLSIALDIGTTGIEMVLVDSKSGEEILKISETNPQKNYGLDVLSRISYCKENPKGLKNLNRLIVSKINEMVGAFGEDICSRISLIVVAANCTMSHILMCESVDGLGRYPFTPEFKDTVLTKATSLGIDNLKNADLVLMPQVSAYVGGDIVSGLYSIGPIDVRKRYLFIDIGTNGEIALIDKGNIVTCSCAAGPALEGMNISNGMRAEDGAIEDVVVDKKNKSDSNIEIKSIGSQEIRGICGSGILALVRELVRNGYVNKRGKLAKKEELEEDDPLIDHFESVGSEKRFYLDKDKDIYINQADIRAVQLAKGAIYSSLMMILKRQGLGVEDIDQLLIAGQFGYHLPKESLVGLGIIDKEYEDKITYLGNSSKNGALKFIRVYYDKNKDTGKASTKYRKNILDKASSDKLIDMIDELDRLASSIDYFELANEERFDRAFAKAMTF</sequence>
<dbReference type="Pfam" id="PF00111">
    <property type="entry name" value="Fer2"/>
    <property type="match status" value="1"/>
</dbReference>
<dbReference type="Pfam" id="PF14574">
    <property type="entry name" value="RACo_C_ter"/>
    <property type="match status" value="1"/>
</dbReference>
<dbReference type="PANTHER" id="PTHR42895">
    <property type="entry name" value="IRON-SULFUR CLUSTER-BINDING PROTEIN-RELATED"/>
    <property type="match status" value="1"/>
</dbReference>
<dbReference type="Gene3D" id="3.30.420.480">
    <property type="entry name" value="Domain of unknown function (DUF4445)"/>
    <property type="match status" value="1"/>
</dbReference>
<dbReference type="Gene3D" id="3.10.20.30">
    <property type="match status" value="1"/>
</dbReference>
<dbReference type="PATRIC" id="fig|1261.5.peg.1657"/>
<dbReference type="InterPro" id="IPR052911">
    <property type="entry name" value="Corrinoid_activation_enz"/>
</dbReference>
<feature type="domain" description="2Fe-2S ferredoxin-type" evidence="1">
    <location>
        <begin position="11"/>
        <end position="89"/>
    </location>
</feature>
<reference evidence="2 3" key="1">
    <citation type="submission" date="2016-02" db="EMBL/GenBank/DDBJ databases">
        <authorList>
            <person name="Wen L."/>
            <person name="He K."/>
            <person name="Yang H."/>
        </authorList>
    </citation>
    <scope>NUCLEOTIDE SEQUENCE [LARGE SCALE GENOMIC DNA]</scope>
    <source>
        <strain evidence="2 3">MJR8628A</strain>
    </source>
</reference>
<dbReference type="Proteomes" id="UP000070326">
    <property type="component" value="Unassembled WGS sequence"/>
</dbReference>
<dbReference type="RefSeq" id="WP_242863365.1">
    <property type="nucleotide sequence ID" value="NZ_KQ961837.1"/>
</dbReference>
<dbReference type="STRING" id="1261.HMPREF3195_01652"/>